<dbReference type="RefSeq" id="WP_179357452.1">
    <property type="nucleotide sequence ID" value="NZ_CP058627.1"/>
</dbReference>
<evidence type="ECO:0000256" key="1">
    <source>
        <dbReference type="ARBA" id="ARBA00010645"/>
    </source>
</evidence>
<sequence length="109" mass="11955">MNKPAHNESLINVEVVYATAAKQKLLRVKVASGSTAQQAIEKSGILAEFPEIDLATQKIGIFAKAVKLDTVLREKDRVEIYRPLIADPKEVRRQRAAEGKIMKKGGGEA</sequence>
<dbReference type="PANTHER" id="PTHR37483">
    <property type="entry name" value="UPF0125 PROTEIN RATB"/>
    <property type="match status" value="1"/>
</dbReference>
<evidence type="ECO:0000313" key="4">
    <source>
        <dbReference type="Proteomes" id="UP000509597"/>
    </source>
</evidence>
<evidence type="ECO:0000313" key="3">
    <source>
        <dbReference type="EMBL" id="QLG87369.1"/>
    </source>
</evidence>
<dbReference type="Gene3D" id="3.10.20.280">
    <property type="entry name" value="RnfH-like"/>
    <property type="match status" value="1"/>
</dbReference>
<keyword evidence="4" id="KW-1185">Reference proteome</keyword>
<accession>A0A7H9BFH0</accession>
<comment type="similarity">
    <text evidence="1 2">Belongs to the UPF0125 (RnfH) family.</text>
</comment>
<organism evidence="3 4">
    <name type="scientific">Chitinibacter bivalviorum</name>
    <dbReference type="NCBI Taxonomy" id="2739434"/>
    <lineage>
        <taxon>Bacteria</taxon>
        <taxon>Pseudomonadati</taxon>
        <taxon>Pseudomonadota</taxon>
        <taxon>Betaproteobacteria</taxon>
        <taxon>Neisseriales</taxon>
        <taxon>Chitinibacteraceae</taxon>
        <taxon>Chitinibacter</taxon>
    </lineage>
</organism>
<protein>
    <recommendedName>
        <fullName evidence="2">UPF0125 protein HQ393_03350</fullName>
    </recommendedName>
</protein>
<reference evidence="3 4" key="1">
    <citation type="submission" date="2020-07" db="EMBL/GenBank/DDBJ databases">
        <title>Complete genome sequence of Chitinibacter sp. 2T18.</title>
        <authorList>
            <person name="Bae J.-W."/>
            <person name="Choi J.-W."/>
        </authorList>
    </citation>
    <scope>NUCLEOTIDE SEQUENCE [LARGE SCALE GENOMIC DNA]</scope>
    <source>
        <strain evidence="3 4">2T18</strain>
    </source>
</reference>
<dbReference type="PANTHER" id="PTHR37483:SF1">
    <property type="entry name" value="UPF0125 PROTEIN RATB"/>
    <property type="match status" value="1"/>
</dbReference>
<proteinExistence type="inferred from homology"/>
<gene>
    <name evidence="3" type="ORF">HQ393_03350</name>
</gene>
<dbReference type="SUPFAM" id="SSF54285">
    <property type="entry name" value="MoaD/ThiS"/>
    <property type="match status" value="1"/>
</dbReference>
<dbReference type="EMBL" id="CP058627">
    <property type="protein sequence ID" value="QLG87369.1"/>
    <property type="molecule type" value="Genomic_DNA"/>
</dbReference>
<name>A0A7H9BFH0_9NEIS</name>
<dbReference type="InterPro" id="IPR037021">
    <property type="entry name" value="RnfH_sf"/>
</dbReference>
<dbReference type="Proteomes" id="UP000509597">
    <property type="component" value="Chromosome"/>
</dbReference>
<dbReference type="HAMAP" id="MF_00460">
    <property type="entry name" value="UPF0125_RnfH"/>
    <property type="match status" value="1"/>
</dbReference>
<dbReference type="InterPro" id="IPR016155">
    <property type="entry name" value="Mopterin_synth/thiamin_S_b"/>
</dbReference>
<dbReference type="InterPro" id="IPR005346">
    <property type="entry name" value="RnfH"/>
</dbReference>
<dbReference type="KEGG" id="chiz:HQ393_03350"/>
<dbReference type="AlphaFoldDB" id="A0A7H9BFH0"/>
<dbReference type="Pfam" id="PF03658">
    <property type="entry name" value="Ub-RnfH"/>
    <property type="match status" value="1"/>
</dbReference>
<dbReference type="NCBIfam" id="NF002490">
    <property type="entry name" value="PRK01777.1"/>
    <property type="match status" value="1"/>
</dbReference>
<evidence type="ECO:0000256" key="2">
    <source>
        <dbReference type="HAMAP-Rule" id="MF_00460"/>
    </source>
</evidence>